<dbReference type="EnsemblPlants" id="evm.model.ctgX23.7">
    <property type="protein sequence ID" value="cds.evm.model.ctgX23.7"/>
    <property type="gene ID" value="evm.TU.ctgX23.7"/>
</dbReference>
<accession>A0A803QS42</accession>
<name>A0A803QS42_CANSA</name>
<proteinExistence type="predicted"/>
<organism evidence="2 3">
    <name type="scientific">Cannabis sativa</name>
    <name type="common">Hemp</name>
    <name type="synonym">Marijuana</name>
    <dbReference type="NCBI Taxonomy" id="3483"/>
    <lineage>
        <taxon>Eukaryota</taxon>
        <taxon>Viridiplantae</taxon>
        <taxon>Streptophyta</taxon>
        <taxon>Embryophyta</taxon>
        <taxon>Tracheophyta</taxon>
        <taxon>Spermatophyta</taxon>
        <taxon>Magnoliopsida</taxon>
        <taxon>eudicotyledons</taxon>
        <taxon>Gunneridae</taxon>
        <taxon>Pentapetalae</taxon>
        <taxon>rosids</taxon>
        <taxon>fabids</taxon>
        <taxon>Rosales</taxon>
        <taxon>Cannabaceae</taxon>
        <taxon>Cannabis</taxon>
    </lineage>
</organism>
<dbReference type="Gramene" id="evm.model.ctgX23.7">
    <property type="protein sequence ID" value="cds.evm.model.ctgX23.7"/>
    <property type="gene ID" value="evm.TU.ctgX23.7"/>
</dbReference>
<dbReference type="AlphaFoldDB" id="A0A803QS42"/>
<evidence type="ECO:0000256" key="1">
    <source>
        <dbReference type="SAM" id="MobiDB-lite"/>
    </source>
</evidence>
<keyword evidence="3" id="KW-1185">Reference proteome</keyword>
<reference evidence="2" key="1">
    <citation type="submission" date="2021-03" db="UniProtKB">
        <authorList>
            <consortium name="EnsemblPlants"/>
        </authorList>
    </citation>
    <scope>IDENTIFICATION</scope>
</reference>
<sequence length="135" mass="14790">MNQGVESAKTTGGAGPEGMESTVVNVGRSSGGSEVVNAGVDSRHNHVNGGDITTDNQIKASISLHDSEGNLRHSDDGLEDVMVEYYRKLFTAEPARWNEVLECVDPTVRDDHNEELLRPIMDQEVKDVVFQMHPD</sequence>
<feature type="compositionally biased region" description="Polar residues" evidence="1">
    <location>
        <begin position="1"/>
        <end position="10"/>
    </location>
</feature>
<dbReference type="Proteomes" id="UP000596661">
    <property type="component" value="Unassembled WGS sequence"/>
</dbReference>
<evidence type="ECO:0000313" key="2">
    <source>
        <dbReference type="EnsemblPlants" id="cds.evm.model.ctgX23.7"/>
    </source>
</evidence>
<protein>
    <submittedName>
        <fullName evidence="2">Uncharacterized protein</fullName>
    </submittedName>
</protein>
<feature type="compositionally biased region" description="Polar residues" evidence="1">
    <location>
        <begin position="22"/>
        <end position="32"/>
    </location>
</feature>
<evidence type="ECO:0000313" key="3">
    <source>
        <dbReference type="Proteomes" id="UP000596661"/>
    </source>
</evidence>
<feature type="region of interest" description="Disordered" evidence="1">
    <location>
        <begin position="1"/>
        <end position="54"/>
    </location>
</feature>